<evidence type="ECO:0000313" key="11">
    <source>
        <dbReference type="Proteomes" id="UP000319342"/>
    </source>
</evidence>
<evidence type="ECO:0000256" key="6">
    <source>
        <dbReference type="PROSITE-ProRule" id="PRU10099"/>
    </source>
</evidence>
<evidence type="ECO:0000256" key="3">
    <source>
        <dbReference type="ARBA" id="ARBA00022801"/>
    </source>
</evidence>
<dbReference type="FunFam" id="3.40.50.1170:FF:000001">
    <property type="entry name" value="L-asparaginase 2"/>
    <property type="match status" value="1"/>
</dbReference>
<name>A0A518CW14_9BACT</name>
<dbReference type="SUPFAM" id="SSF53774">
    <property type="entry name" value="Glutaminase/Asparaginase"/>
    <property type="match status" value="1"/>
</dbReference>
<dbReference type="InterPro" id="IPR027475">
    <property type="entry name" value="Asparaginase/glutaminase_AS2"/>
</dbReference>
<keyword evidence="11" id="KW-1185">Reference proteome</keyword>
<dbReference type="Proteomes" id="UP000319342">
    <property type="component" value="Chromosome"/>
</dbReference>
<feature type="domain" description="L-asparaginase N-terminal" evidence="8">
    <location>
        <begin position="5"/>
        <end position="192"/>
    </location>
</feature>
<proteinExistence type="inferred from homology"/>
<sequence length="347" mass="37176">MSRPNVYVLYTGGTIGMRPSASGYAPEGGYLAELMGEMPELSGPEMPDFVLEECDPLLDSANMRPADWLRIAGHIERNYDAFDGFVVLHGTDTMAYTASALPFMLQGLSKPVILTGSQIPMGRARSDGRDNLMTSLAIAARGDVPEVCVYFAEKLMRGCRTVKVNADGLDAFDSPNYPPIGLAGIEIKIRHEYVRAAGDELEPLRVQPLEGPIVGALRLFPGISAQMLSNVLRAPLQGLVLETYGIGNGPANDEAFLDVLRSATSGPDPIVVVATSQCVRGTVDLTSYATGAALREAGVRSGHDMTTEAALAKLYYLIRIGLSPAEIAEQVEYNLVGELTEAEVPQL</sequence>
<evidence type="ECO:0000256" key="2">
    <source>
        <dbReference type="ARBA" id="ARBA00012920"/>
    </source>
</evidence>
<dbReference type="GO" id="GO:0009066">
    <property type="term" value="P:aspartate family amino acid metabolic process"/>
    <property type="evidence" value="ECO:0007669"/>
    <property type="project" value="UniProtKB-ARBA"/>
</dbReference>
<feature type="binding site" evidence="5">
    <location>
        <position position="60"/>
    </location>
    <ligand>
        <name>substrate</name>
    </ligand>
</feature>
<dbReference type="InterPro" id="IPR027474">
    <property type="entry name" value="L-asparaginase_N"/>
</dbReference>
<dbReference type="Pfam" id="PF00710">
    <property type="entry name" value="Asparaginase"/>
    <property type="match status" value="1"/>
</dbReference>
<dbReference type="PROSITE" id="PS51732">
    <property type="entry name" value="ASN_GLN_ASE_3"/>
    <property type="match status" value="1"/>
</dbReference>
<dbReference type="RefSeq" id="WP_145183078.1">
    <property type="nucleotide sequence ID" value="NZ_CP036290.1"/>
</dbReference>
<dbReference type="InterPro" id="IPR041725">
    <property type="entry name" value="L-asparaginase_I"/>
</dbReference>
<dbReference type="InterPro" id="IPR040919">
    <property type="entry name" value="Asparaginase_C"/>
</dbReference>
<dbReference type="AlphaFoldDB" id="A0A518CW14"/>
<dbReference type="InterPro" id="IPR020827">
    <property type="entry name" value="Asparaginase/glutaminase_AS1"/>
</dbReference>
<dbReference type="EMBL" id="CP036290">
    <property type="protein sequence ID" value="QDU83422.1"/>
    <property type="molecule type" value="Genomic_DNA"/>
</dbReference>
<feature type="active site" description="O-isoaspartyl threonine intermediate" evidence="4">
    <location>
        <position position="14"/>
    </location>
</feature>
<evidence type="ECO:0000256" key="5">
    <source>
        <dbReference type="PIRSR" id="PIRSR001220-2"/>
    </source>
</evidence>
<dbReference type="InterPro" id="IPR006034">
    <property type="entry name" value="Asparaginase/glutaminase-like"/>
</dbReference>
<dbReference type="Gene3D" id="3.40.50.1170">
    <property type="entry name" value="L-asparaginase, N-terminal domain"/>
    <property type="match status" value="1"/>
</dbReference>
<gene>
    <name evidence="10" type="primary">ansA</name>
    <name evidence="10" type="ORF">Pla163_05210</name>
</gene>
<dbReference type="EC" id="3.5.1.1" evidence="2"/>
<protein>
    <recommendedName>
        <fullName evidence="2">asparaginase</fullName>
        <ecNumber evidence="2">3.5.1.1</ecNumber>
    </recommendedName>
</protein>
<evidence type="ECO:0000259" key="8">
    <source>
        <dbReference type="Pfam" id="PF00710"/>
    </source>
</evidence>
<dbReference type="PANTHER" id="PTHR11707:SF28">
    <property type="entry name" value="60 KDA LYSOPHOSPHOLIPASE"/>
    <property type="match status" value="1"/>
</dbReference>
<evidence type="ECO:0000256" key="1">
    <source>
        <dbReference type="ARBA" id="ARBA00010518"/>
    </source>
</evidence>
<dbReference type="InterPro" id="IPR036152">
    <property type="entry name" value="Asp/glu_Ase-like_sf"/>
</dbReference>
<dbReference type="PRINTS" id="PR00139">
    <property type="entry name" value="ASNGLNASE"/>
</dbReference>
<dbReference type="SFLD" id="SFLDS00057">
    <property type="entry name" value="Glutaminase/Asparaginase"/>
    <property type="match status" value="1"/>
</dbReference>
<comment type="similarity">
    <text evidence="1">Belongs to the asparaginase 1 family.</text>
</comment>
<evidence type="ECO:0000259" key="9">
    <source>
        <dbReference type="Pfam" id="PF17763"/>
    </source>
</evidence>
<dbReference type="Gene3D" id="3.40.50.40">
    <property type="match status" value="1"/>
</dbReference>
<dbReference type="NCBIfam" id="TIGR00519">
    <property type="entry name" value="asnASE_I"/>
    <property type="match status" value="1"/>
</dbReference>
<dbReference type="OrthoDB" id="9788068at2"/>
<dbReference type="PIRSF" id="PIRSF001220">
    <property type="entry name" value="L-ASNase_gatD"/>
    <property type="match status" value="1"/>
</dbReference>
<dbReference type="PROSITE" id="PS00917">
    <property type="entry name" value="ASN_GLN_ASE_2"/>
    <property type="match status" value="1"/>
</dbReference>
<accession>A0A518CW14</accession>
<reference evidence="10 11" key="1">
    <citation type="submission" date="2019-02" db="EMBL/GenBank/DDBJ databases">
        <title>Deep-cultivation of Planctomycetes and their phenomic and genomic characterization uncovers novel biology.</title>
        <authorList>
            <person name="Wiegand S."/>
            <person name="Jogler M."/>
            <person name="Boedeker C."/>
            <person name="Pinto D."/>
            <person name="Vollmers J."/>
            <person name="Rivas-Marin E."/>
            <person name="Kohn T."/>
            <person name="Peeters S.H."/>
            <person name="Heuer A."/>
            <person name="Rast P."/>
            <person name="Oberbeckmann S."/>
            <person name="Bunk B."/>
            <person name="Jeske O."/>
            <person name="Meyerdierks A."/>
            <person name="Storesund J.E."/>
            <person name="Kallscheuer N."/>
            <person name="Luecker S."/>
            <person name="Lage O.M."/>
            <person name="Pohl T."/>
            <person name="Merkel B.J."/>
            <person name="Hornburger P."/>
            <person name="Mueller R.-W."/>
            <person name="Bruemmer F."/>
            <person name="Labrenz M."/>
            <person name="Spormann A.M."/>
            <person name="Op den Camp H."/>
            <person name="Overmann J."/>
            <person name="Amann R."/>
            <person name="Jetten M.S.M."/>
            <person name="Mascher T."/>
            <person name="Medema M.H."/>
            <person name="Devos D.P."/>
            <person name="Kaster A.-K."/>
            <person name="Ovreas L."/>
            <person name="Rohde M."/>
            <person name="Galperin M.Y."/>
            <person name="Jogler C."/>
        </authorList>
    </citation>
    <scope>NUCLEOTIDE SEQUENCE [LARGE SCALE GENOMIC DNA]</scope>
    <source>
        <strain evidence="10 11">Pla163</strain>
    </source>
</reference>
<dbReference type="PROSITE" id="PS00144">
    <property type="entry name" value="ASN_GLN_ASE_1"/>
    <property type="match status" value="1"/>
</dbReference>
<organism evidence="10 11">
    <name type="scientific">Rohdeia mirabilis</name>
    <dbReference type="NCBI Taxonomy" id="2528008"/>
    <lineage>
        <taxon>Bacteria</taxon>
        <taxon>Pseudomonadati</taxon>
        <taxon>Planctomycetota</taxon>
        <taxon>Planctomycetia</taxon>
        <taxon>Planctomycetia incertae sedis</taxon>
        <taxon>Rohdeia</taxon>
    </lineage>
</organism>
<dbReference type="InterPro" id="IPR037152">
    <property type="entry name" value="L-asparaginase_N_sf"/>
</dbReference>
<evidence type="ECO:0000256" key="4">
    <source>
        <dbReference type="PIRSR" id="PIRSR001220-1"/>
    </source>
</evidence>
<dbReference type="SMART" id="SM00870">
    <property type="entry name" value="Asparaginase"/>
    <property type="match status" value="1"/>
</dbReference>
<dbReference type="NCBIfam" id="NF006998">
    <property type="entry name" value="PRK09461.1"/>
    <property type="match status" value="1"/>
</dbReference>
<dbReference type="PANTHER" id="PTHR11707">
    <property type="entry name" value="L-ASPARAGINASE"/>
    <property type="match status" value="1"/>
</dbReference>
<dbReference type="InterPro" id="IPR006033">
    <property type="entry name" value="AsnA_fam"/>
</dbReference>
<dbReference type="GO" id="GO:0004067">
    <property type="term" value="F:asparaginase activity"/>
    <property type="evidence" value="ECO:0007669"/>
    <property type="project" value="UniProtKB-UniRule"/>
</dbReference>
<dbReference type="InterPro" id="IPR027473">
    <property type="entry name" value="L-asparaginase_C"/>
</dbReference>
<evidence type="ECO:0000313" key="10">
    <source>
        <dbReference type="EMBL" id="QDU83422.1"/>
    </source>
</evidence>
<dbReference type="FunFam" id="3.40.50.40:FF:000001">
    <property type="entry name" value="L-asparaginase 1"/>
    <property type="match status" value="1"/>
</dbReference>
<dbReference type="CDD" id="cd08963">
    <property type="entry name" value="L-asparaginase_I"/>
    <property type="match status" value="1"/>
</dbReference>
<feature type="active site" evidence="6">
    <location>
        <position position="14"/>
    </location>
</feature>
<evidence type="ECO:0000256" key="7">
    <source>
        <dbReference type="PROSITE-ProRule" id="PRU10100"/>
    </source>
</evidence>
<dbReference type="Pfam" id="PF17763">
    <property type="entry name" value="Asparaginase_C"/>
    <property type="match status" value="1"/>
</dbReference>
<feature type="binding site" evidence="5">
    <location>
        <begin position="91"/>
        <end position="92"/>
    </location>
    <ligand>
        <name>substrate</name>
    </ligand>
</feature>
<dbReference type="PIRSF" id="PIRSF500176">
    <property type="entry name" value="L_ASNase"/>
    <property type="match status" value="1"/>
</dbReference>
<keyword evidence="3 10" id="KW-0378">Hydrolase</keyword>
<feature type="active site" evidence="7">
    <location>
        <position position="91"/>
    </location>
</feature>
<feature type="domain" description="Asparaginase/glutaminase C-terminal" evidence="9">
    <location>
        <begin position="214"/>
        <end position="329"/>
    </location>
</feature>